<sequence length="224" mass="25681">MKQESRGHAEILLLVVFACNKTSWWTISRRSCNSLKVEYLPWNGDNYAYSSLYLSRLSTSVGEEKIVPLGIGRKGSDLEEQQSNTLPNGRYTHFLPPIDNLEPSSILKDNCITPQFRRGGLDRFSWMMKSKISAHGGQRTRRKTSYEGACNLSHHFMKAEGESERRMKKLSLLNSFSSECLLHLSQFRREERVILFAGIRRGRAYLTDAAKIVDARKDQKNIYG</sequence>
<accession>A0ACC0CDX4</accession>
<dbReference type="Proteomes" id="UP001060085">
    <property type="component" value="Linkage Group LG01"/>
</dbReference>
<evidence type="ECO:0000313" key="2">
    <source>
        <dbReference type="Proteomes" id="UP001060085"/>
    </source>
</evidence>
<proteinExistence type="predicted"/>
<keyword evidence="2" id="KW-1185">Reference proteome</keyword>
<evidence type="ECO:0000313" key="1">
    <source>
        <dbReference type="EMBL" id="KAI5683149.1"/>
    </source>
</evidence>
<reference evidence="2" key="1">
    <citation type="journal article" date="2023" name="Nat. Plants">
        <title>Single-cell RNA sequencing provides a high-resolution roadmap for understanding the multicellular compartmentation of specialized metabolism.</title>
        <authorList>
            <person name="Sun S."/>
            <person name="Shen X."/>
            <person name="Li Y."/>
            <person name="Li Y."/>
            <person name="Wang S."/>
            <person name="Li R."/>
            <person name="Zhang H."/>
            <person name="Shen G."/>
            <person name="Guo B."/>
            <person name="Wei J."/>
            <person name="Xu J."/>
            <person name="St-Pierre B."/>
            <person name="Chen S."/>
            <person name="Sun C."/>
        </authorList>
    </citation>
    <scope>NUCLEOTIDE SEQUENCE [LARGE SCALE GENOMIC DNA]</scope>
</reference>
<organism evidence="1 2">
    <name type="scientific">Catharanthus roseus</name>
    <name type="common">Madagascar periwinkle</name>
    <name type="synonym">Vinca rosea</name>
    <dbReference type="NCBI Taxonomy" id="4058"/>
    <lineage>
        <taxon>Eukaryota</taxon>
        <taxon>Viridiplantae</taxon>
        <taxon>Streptophyta</taxon>
        <taxon>Embryophyta</taxon>
        <taxon>Tracheophyta</taxon>
        <taxon>Spermatophyta</taxon>
        <taxon>Magnoliopsida</taxon>
        <taxon>eudicotyledons</taxon>
        <taxon>Gunneridae</taxon>
        <taxon>Pentapetalae</taxon>
        <taxon>asterids</taxon>
        <taxon>lamiids</taxon>
        <taxon>Gentianales</taxon>
        <taxon>Apocynaceae</taxon>
        <taxon>Rauvolfioideae</taxon>
        <taxon>Vinceae</taxon>
        <taxon>Catharanthinae</taxon>
        <taxon>Catharanthus</taxon>
    </lineage>
</organism>
<gene>
    <name evidence="1" type="ORF">M9H77_04377</name>
</gene>
<protein>
    <submittedName>
        <fullName evidence="1">Uncharacterized protein</fullName>
    </submittedName>
</protein>
<comment type="caution">
    <text evidence="1">The sequence shown here is derived from an EMBL/GenBank/DDBJ whole genome shotgun (WGS) entry which is preliminary data.</text>
</comment>
<dbReference type="EMBL" id="CM044701">
    <property type="protein sequence ID" value="KAI5683149.1"/>
    <property type="molecule type" value="Genomic_DNA"/>
</dbReference>
<name>A0ACC0CDX4_CATRO</name>